<sequence>MGAQQTKDRGIAAGSLTVRSTRNKPRIAKDGRQQGLNVFTEHSEIEDVTENRMLKSLRMLRKGQNQNI</sequence>
<organism evidence="1 2">
    <name type="scientific">Apolygus lucorum</name>
    <name type="common">Small green plant bug</name>
    <name type="synonym">Lygocoris lucorum</name>
    <dbReference type="NCBI Taxonomy" id="248454"/>
    <lineage>
        <taxon>Eukaryota</taxon>
        <taxon>Metazoa</taxon>
        <taxon>Ecdysozoa</taxon>
        <taxon>Arthropoda</taxon>
        <taxon>Hexapoda</taxon>
        <taxon>Insecta</taxon>
        <taxon>Pterygota</taxon>
        <taxon>Neoptera</taxon>
        <taxon>Paraneoptera</taxon>
        <taxon>Hemiptera</taxon>
        <taxon>Heteroptera</taxon>
        <taxon>Panheteroptera</taxon>
        <taxon>Cimicomorpha</taxon>
        <taxon>Miridae</taxon>
        <taxon>Mirini</taxon>
        <taxon>Apolygus</taxon>
    </lineage>
</organism>
<comment type="caution">
    <text evidence="1">The sequence shown here is derived from an EMBL/GenBank/DDBJ whole genome shotgun (WGS) entry which is preliminary data.</text>
</comment>
<name>A0A8S9WU58_APOLU</name>
<reference evidence="1" key="1">
    <citation type="journal article" date="2021" name="Mol. Ecol. Resour.">
        <title>Apolygus lucorum genome provides insights into omnivorousness and mesophyll feeding.</title>
        <authorList>
            <person name="Liu Y."/>
            <person name="Liu H."/>
            <person name="Wang H."/>
            <person name="Huang T."/>
            <person name="Liu B."/>
            <person name="Yang B."/>
            <person name="Yin L."/>
            <person name="Li B."/>
            <person name="Zhang Y."/>
            <person name="Zhang S."/>
            <person name="Jiang F."/>
            <person name="Zhang X."/>
            <person name="Ren Y."/>
            <person name="Wang B."/>
            <person name="Wang S."/>
            <person name="Lu Y."/>
            <person name="Wu K."/>
            <person name="Fan W."/>
            <person name="Wang G."/>
        </authorList>
    </citation>
    <scope>NUCLEOTIDE SEQUENCE</scope>
    <source>
        <strain evidence="1">12Hb</strain>
    </source>
</reference>
<dbReference type="OrthoDB" id="98077at2759"/>
<dbReference type="Proteomes" id="UP000466442">
    <property type="component" value="Unassembled WGS sequence"/>
</dbReference>
<protein>
    <submittedName>
        <fullName evidence="1">Uncharacterized protein</fullName>
    </submittedName>
</protein>
<keyword evidence="2" id="KW-1185">Reference proteome</keyword>
<dbReference type="AlphaFoldDB" id="A0A8S9WU58"/>
<evidence type="ECO:0000313" key="2">
    <source>
        <dbReference type="Proteomes" id="UP000466442"/>
    </source>
</evidence>
<proteinExistence type="predicted"/>
<accession>A0A8S9WU58</accession>
<evidence type="ECO:0000313" key="1">
    <source>
        <dbReference type="EMBL" id="KAF6200460.1"/>
    </source>
</evidence>
<dbReference type="EMBL" id="WIXP02000013">
    <property type="protein sequence ID" value="KAF6200460.1"/>
    <property type="molecule type" value="Genomic_DNA"/>
</dbReference>
<gene>
    <name evidence="1" type="ORF">GE061_004903</name>
</gene>